<dbReference type="InterPro" id="IPR025110">
    <property type="entry name" value="AMP-bd_C"/>
</dbReference>
<evidence type="ECO:0008006" key="6">
    <source>
        <dbReference type="Google" id="ProtNLM"/>
    </source>
</evidence>
<sequence length="519" mass="55991">MVTTPDDDPTLYGLFAAQAARTPAHEAVRDGCTSLGYGELRSRVDALADAIRRSDPGAGSRIGLYVGRGVDMVAAVLAVAAAGHTYVPMDPAYPEDRVRFMAEDSGIRLVLSDAEPPDGLFRVPVLRLDRLDTAPGPRPAAVHPATSGTSAYVIYTSGSTGRPKGVEVSQRNAVALVRGVCARYDFRTDDVWTLFHSYCFDFSVWEMWGALATGATLVVVPERTALSPRATAELLVRERVTVLNVVPSVFRYLVGAVTTMRDSSPALRRVLFGGEPVEPADINLWRRRFGDSCQFVNLYGITETTVFVCARTLDPGELEAEDQEAVRALGAPLPGWSYHVLDEHGEPVARGGTGEIWVTGDGVAVGYLGRPALTAERFRALPLPGGTGERSYRSGDLATRTQNDVFCFSGRSDDQVKINGFRIELGEVEGTLRRLPAIADAAVVRSRSRVGGHLLTAYVVCDDGVPDEEIVRQAGAALPRHMMPGRFVRLPELPRNAAGKTDRRALTEADRGSGATTPR</sequence>
<feature type="domain" description="AMP-binding enzyme C-terminal" evidence="3">
    <location>
        <begin position="427"/>
        <end position="500"/>
    </location>
</feature>
<feature type="region of interest" description="Disordered" evidence="1">
    <location>
        <begin position="497"/>
        <end position="519"/>
    </location>
</feature>
<dbReference type="NCBIfam" id="TIGR01733">
    <property type="entry name" value="AA-adenyl-dom"/>
    <property type="match status" value="1"/>
</dbReference>
<dbReference type="InterPro" id="IPR042099">
    <property type="entry name" value="ANL_N_sf"/>
</dbReference>
<name>A0A919KR44_9ACTN</name>
<dbReference type="GO" id="GO:0043041">
    <property type="term" value="P:amino acid activation for nonribosomal peptide biosynthetic process"/>
    <property type="evidence" value="ECO:0007669"/>
    <property type="project" value="TreeGrafter"/>
</dbReference>
<dbReference type="Pfam" id="PF00501">
    <property type="entry name" value="AMP-binding"/>
    <property type="match status" value="1"/>
</dbReference>
<dbReference type="Gene3D" id="3.40.50.12780">
    <property type="entry name" value="N-terminal domain of ligase-like"/>
    <property type="match status" value="1"/>
</dbReference>
<dbReference type="PANTHER" id="PTHR45527">
    <property type="entry name" value="NONRIBOSOMAL PEPTIDE SYNTHETASE"/>
    <property type="match status" value="1"/>
</dbReference>
<comment type="caution">
    <text evidence="4">The sequence shown here is derived from an EMBL/GenBank/DDBJ whole genome shotgun (WGS) entry which is preliminary data.</text>
</comment>
<dbReference type="PANTHER" id="PTHR45527:SF1">
    <property type="entry name" value="FATTY ACID SYNTHASE"/>
    <property type="match status" value="1"/>
</dbReference>
<keyword evidence="5" id="KW-1185">Reference proteome</keyword>
<gene>
    <name evidence="4" type="ORF">GCM10018793_01120</name>
</gene>
<protein>
    <recommendedName>
        <fullName evidence="6">Amino acid adenylation domain-containing protein</fullName>
    </recommendedName>
</protein>
<dbReference type="SUPFAM" id="SSF56801">
    <property type="entry name" value="Acetyl-CoA synthetase-like"/>
    <property type="match status" value="1"/>
</dbReference>
<dbReference type="InterPro" id="IPR020845">
    <property type="entry name" value="AMP-binding_CS"/>
</dbReference>
<dbReference type="InterPro" id="IPR010071">
    <property type="entry name" value="AA_adenyl_dom"/>
</dbReference>
<dbReference type="GO" id="GO:0031177">
    <property type="term" value="F:phosphopantetheine binding"/>
    <property type="evidence" value="ECO:0007669"/>
    <property type="project" value="TreeGrafter"/>
</dbReference>
<dbReference type="Gene3D" id="3.30.300.30">
    <property type="match status" value="1"/>
</dbReference>
<evidence type="ECO:0000313" key="4">
    <source>
        <dbReference type="EMBL" id="GHH69132.1"/>
    </source>
</evidence>
<dbReference type="AlphaFoldDB" id="A0A919KR44"/>
<dbReference type="PROSITE" id="PS00455">
    <property type="entry name" value="AMP_BINDING"/>
    <property type="match status" value="1"/>
</dbReference>
<dbReference type="InterPro" id="IPR000873">
    <property type="entry name" value="AMP-dep_synth/lig_dom"/>
</dbReference>
<reference evidence="4" key="2">
    <citation type="submission" date="2020-09" db="EMBL/GenBank/DDBJ databases">
        <authorList>
            <person name="Sun Q."/>
            <person name="Ohkuma M."/>
        </authorList>
    </citation>
    <scope>NUCLEOTIDE SEQUENCE</scope>
    <source>
        <strain evidence="4">JCM 5069</strain>
    </source>
</reference>
<evidence type="ECO:0000313" key="5">
    <source>
        <dbReference type="Proteomes" id="UP000603708"/>
    </source>
</evidence>
<proteinExistence type="predicted"/>
<accession>A0A919KR44</accession>
<dbReference type="Pfam" id="PF13193">
    <property type="entry name" value="AMP-binding_C"/>
    <property type="match status" value="1"/>
</dbReference>
<dbReference type="InterPro" id="IPR045851">
    <property type="entry name" value="AMP-bd_C_sf"/>
</dbReference>
<feature type="compositionally biased region" description="Basic and acidic residues" evidence="1">
    <location>
        <begin position="500"/>
        <end position="511"/>
    </location>
</feature>
<dbReference type="EMBL" id="BNCD01000001">
    <property type="protein sequence ID" value="GHH69132.1"/>
    <property type="molecule type" value="Genomic_DNA"/>
</dbReference>
<organism evidence="4 5">
    <name type="scientific">Streptomyces sulfonofaciens</name>
    <dbReference type="NCBI Taxonomy" id="68272"/>
    <lineage>
        <taxon>Bacteria</taxon>
        <taxon>Bacillati</taxon>
        <taxon>Actinomycetota</taxon>
        <taxon>Actinomycetes</taxon>
        <taxon>Kitasatosporales</taxon>
        <taxon>Streptomycetaceae</taxon>
        <taxon>Streptomyces</taxon>
    </lineage>
</organism>
<reference evidence="4" key="1">
    <citation type="journal article" date="2014" name="Int. J. Syst. Evol. Microbiol.">
        <title>Complete genome sequence of Corynebacterium casei LMG S-19264T (=DSM 44701T), isolated from a smear-ripened cheese.</title>
        <authorList>
            <consortium name="US DOE Joint Genome Institute (JGI-PGF)"/>
            <person name="Walter F."/>
            <person name="Albersmeier A."/>
            <person name="Kalinowski J."/>
            <person name="Ruckert C."/>
        </authorList>
    </citation>
    <scope>NUCLEOTIDE SEQUENCE</scope>
    <source>
        <strain evidence="4">JCM 5069</strain>
    </source>
</reference>
<evidence type="ECO:0000259" key="3">
    <source>
        <dbReference type="Pfam" id="PF13193"/>
    </source>
</evidence>
<evidence type="ECO:0000256" key="1">
    <source>
        <dbReference type="SAM" id="MobiDB-lite"/>
    </source>
</evidence>
<dbReference type="Proteomes" id="UP000603708">
    <property type="component" value="Unassembled WGS sequence"/>
</dbReference>
<dbReference type="GO" id="GO:0044550">
    <property type="term" value="P:secondary metabolite biosynthetic process"/>
    <property type="evidence" value="ECO:0007669"/>
    <property type="project" value="TreeGrafter"/>
</dbReference>
<feature type="domain" description="AMP-dependent synthetase/ligase" evidence="2">
    <location>
        <begin position="15"/>
        <end position="368"/>
    </location>
</feature>
<evidence type="ECO:0000259" key="2">
    <source>
        <dbReference type="Pfam" id="PF00501"/>
    </source>
</evidence>
<dbReference type="GO" id="GO:0005829">
    <property type="term" value="C:cytosol"/>
    <property type="evidence" value="ECO:0007669"/>
    <property type="project" value="TreeGrafter"/>
</dbReference>